<name>A0A4R5TWS2_9MICC</name>
<reference evidence="3 4" key="1">
    <citation type="submission" date="2019-03" db="EMBL/GenBank/DDBJ databases">
        <title>Arthrobacter sp. nov., an bacterium isolated from biocrust in Mu Us Desert.</title>
        <authorList>
            <person name="Lixiong L."/>
        </authorList>
    </citation>
    <scope>NUCLEOTIDE SEQUENCE [LARGE SCALE GENOMIC DNA]</scope>
    <source>
        <strain evidence="3 4">SLN-3</strain>
    </source>
</reference>
<dbReference type="GO" id="GO:0008168">
    <property type="term" value="F:methyltransferase activity"/>
    <property type="evidence" value="ECO:0007669"/>
    <property type="project" value="UniProtKB-KW"/>
</dbReference>
<evidence type="ECO:0000313" key="3">
    <source>
        <dbReference type="EMBL" id="TDK25614.1"/>
    </source>
</evidence>
<dbReference type="PANTHER" id="PTHR43861:SF3">
    <property type="entry name" value="PUTATIVE (AFU_ORTHOLOGUE AFUA_2G14390)-RELATED"/>
    <property type="match status" value="1"/>
</dbReference>
<proteinExistence type="predicted"/>
<dbReference type="InterPro" id="IPR041698">
    <property type="entry name" value="Methyltransf_25"/>
</dbReference>
<dbReference type="GO" id="GO:0032259">
    <property type="term" value="P:methylation"/>
    <property type="evidence" value="ECO:0007669"/>
    <property type="project" value="UniProtKB-KW"/>
</dbReference>
<evidence type="ECO:0000256" key="1">
    <source>
        <dbReference type="ARBA" id="ARBA00022679"/>
    </source>
</evidence>
<feature type="domain" description="Methyltransferase" evidence="2">
    <location>
        <begin position="42"/>
        <end position="137"/>
    </location>
</feature>
<gene>
    <name evidence="3" type="ORF">E2F48_10240</name>
</gene>
<dbReference type="Pfam" id="PF13649">
    <property type="entry name" value="Methyltransf_25"/>
    <property type="match status" value="1"/>
</dbReference>
<dbReference type="PANTHER" id="PTHR43861">
    <property type="entry name" value="TRANS-ACONITATE 2-METHYLTRANSFERASE-RELATED"/>
    <property type="match status" value="1"/>
</dbReference>
<sequence length="222" mass="23933">MHTEMDQEFWDRRYAEHRRVWSGNPNPHLVTTASALPPGRALDVGCGEGADALWLARSGWRVTGVDISEVALGRAREQARLEDTAVAARVDWVHADLLEAPPEPGGFDLVSAQFMQLAEPARSALFSGLAEAVAPGGTLLIVGHHLSDLQTTVRRPPLPELFYTAEDLIPLLDGGWDITACEARPRSVADTEGHQATIHDTVLQARRHGPSHAQAPSAAGPV</sequence>
<dbReference type="Gene3D" id="3.40.50.150">
    <property type="entry name" value="Vaccinia Virus protein VP39"/>
    <property type="match status" value="1"/>
</dbReference>
<dbReference type="CDD" id="cd02440">
    <property type="entry name" value="AdoMet_MTases"/>
    <property type="match status" value="1"/>
</dbReference>
<dbReference type="OrthoDB" id="9786503at2"/>
<dbReference type="SUPFAM" id="SSF53335">
    <property type="entry name" value="S-adenosyl-L-methionine-dependent methyltransferases"/>
    <property type="match status" value="1"/>
</dbReference>
<evidence type="ECO:0000313" key="4">
    <source>
        <dbReference type="Proteomes" id="UP000295411"/>
    </source>
</evidence>
<dbReference type="Proteomes" id="UP000295411">
    <property type="component" value="Unassembled WGS sequence"/>
</dbReference>
<keyword evidence="3" id="KW-0489">Methyltransferase</keyword>
<accession>A0A4R5TWS2</accession>
<dbReference type="RefSeq" id="WP_133403874.1">
    <property type="nucleotide sequence ID" value="NZ_SMTK01000003.1"/>
</dbReference>
<keyword evidence="4" id="KW-1185">Reference proteome</keyword>
<keyword evidence="1 3" id="KW-0808">Transferase</keyword>
<dbReference type="InterPro" id="IPR029063">
    <property type="entry name" value="SAM-dependent_MTases_sf"/>
</dbReference>
<dbReference type="AlphaFoldDB" id="A0A4R5TWS2"/>
<organism evidence="3 4">
    <name type="scientific">Arthrobacter crusticola</name>
    <dbReference type="NCBI Taxonomy" id="2547960"/>
    <lineage>
        <taxon>Bacteria</taxon>
        <taxon>Bacillati</taxon>
        <taxon>Actinomycetota</taxon>
        <taxon>Actinomycetes</taxon>
        <taxon>Micrococcales</taxon>
        <taxon>Micrococcaceae</taxon>
        <taxon>Arthrobacter</taxon>
    </lineage>
</organism>
<dbReference type="EMBL" id="SMTK01000003">
    <property type="protein sequence ID" value="TDK25614.1"/>
    <property type="molecule type" value="Genomic_DNA"/>
</dbReference>
<comment type="caution">
    <text evidence="3">The sequence shown here is derived from an EMBL/GenBank/DDBJ whole genome shotgun (WGS) entry which is preliminary data.</text>
</comment>
<evidence type="ECO:0000259" key="2">
    <source>
        <dbReference type="Pfam" id="PF13649"/>
    </source>
</evidence>
<protein>
    <submittedName>
        <fullName evidence="3">Class I SAM-dependent methyltransferase</fullName>
    </submittedName>
</protein>